<keyword evidence="8" id="KW-0472">Membrane</keyword>
<proteinExistence type="predicted"/>
<comment type="caution">
    <text evidence="11">The sequence shown here is derived from an EMBL/GenBank/DDBJ whole genome shotgun (WGS) entry which is preliminary data.</text>
</comment>
<evidence type="ECO:0000256" key="7">
    <source>
        <dbReference type="ARBA" id="ARBA00022989"/>
    </source>
</evidence>
<evidence type="ECO:0000256" key="2">
    <source>
        <dbReference type="ARBA" id="ARBA00022448"/>
    </source>
</evidence>
<keyword evidence="6" id="KW-0653">Protein transport</keyword>
<dbReference type="Gene3D" id="2.30.30.830">
    <property type="match status" value="1"/>
</dbReference>
<organism evidence="11 12">
    <name type="scientific">Desulfotignum phosphitoxidans DSM 13687</name>
    <dbReference type="NCBI Taxonomy" id="1286635"/>
    <lineage>
        <taxon>Bacteria</taxon>
        <taxon>Pseudomonadati</taxon>
        <taxon>Thermodesulfobacteriota</taxon>
        <taxon>Desulfobacteria</taxon>
        <taxon>Desulfobacterales</taxon>
        <taxon>Desulfobacteraceae</taxon>
        <taxon>Desulfotignum</taxon>
    </lineage>
</organism>
<evidence type="ECO:0000256" key="5">
    <source>
        <dbReference type="ARBA" id="ARBA00022692"/>
    </source>
</evidence>
<dbReference type="AlphaFoldDB" id="S0FZ98"/>
<comment type="subcellular location">
    <subcellularLocation>
        <location evidence="1">Cell inner membrane</location>
    </subcellularLocation>
</comment>
<evidence type="ECO:0000256" key="4">
    <source>
        <dbReference type="ARBA" id="ARBA00022519"/>
    </source>
</evidence>
<dbReference type="Gene3D" id="2.30.42.10">
    <property type="match status" value="1"/>
</dbReference>
<evidence type="ECO:0000313" key="11">
    <source>
        <dbReference type="EMBL" id="EMS80458.1"/>
    </source>
</evidence>
<dbReference type="GO" id="GO:0015031">
    <property type="term" value="P:protein transport"/>
    <property type="evidence" value="ECO:0007669"/>
    <property type="project" value="UniProtKB-KW"/>
</dbReference>
<dbReference type="OrthoDB" id="5432730at2"/>
<accession>S0FZ98</accession>
<keyword evidence="7" id="KW-1133">Transmembrane helix</keyword>
<name>S0FZ98_9BACT</name>
<dbReference type="GO" id="GO:0005886">
    <property type="term" value="C:plasma membrane"/>
    <property type="evidence" value="ECO:0007669"/>
    <property type="project" value="UniProtKB-SubCell"/>
</dbReference>
<dbReference type="Proteomes" id="UP000014216">
    <property type="component" value="Unassembled WGS sequence"/>
</dbReference>
<evidence type="ECO:0000313" key="12">
    <source>
        <dbReference type="Proteomes" id="UP000014216"/>
    </source>
</evidence>
<evidence type="ECO:0000256" key="8">
    <source>
        <dbReference type="ARBA" id="ARBA00023136"/>
    </source>
</evidence>
<evidence type="ECO:0000256" key="9">
    <source>
        <dbReference type="SAM" id="MobiDB-lite"/>
    </source>
</evidence>
<dbReference type="RefSeq" id="WP_006964718.1">
    <property type="nucleotide sequence ID" value="NZ_APJX01000002.1"/>
</dbReference>
<keyword evidence="4" id="KW-0997">Cell inner membrane</keyword>
<reference evidence="11 12" key="1">
    <citation type="journal article" date="2013" name="Genome Announc.">
        <title>Draft Genome Sequence of Desulfotignum phosphitoxidans DSM 13687 Strain FiPS-3.</title>
        <authorList>
            <person name="Poehlein A."/>
            <person name="Daniel R."/>
            <person name="Simeonova D.D."/>
        </authorList>
    </citation>
    <scope>NUCLEOTIDE SEQUENCE [LARGE SCALE GENOMIC DNA]</scope>
    <source>
        <strain evidence="11 12">DSM 13687</strain>
    </source>
</reference>
<keyword evidence="5" id="KW-0812">Transmembrane</keyword>
<evidence type="ECO:0000259" key="10">
    <source>
        <dbReference type="Pfam" id="PF11356"/>
    </source>
</evidence>
<gene>
    <name evidence="11" type="primary">gspC</name>
    <name evidence="11" type="ORF">Dpo_2c01470</name>
</gene>
<sequence>MSITKNGIIKSVLILLQFILLTIAAYEGAGILYKDMLPENPGKPSDGLKNPGIIPDQKEKTLPASPLKSYDIISTRNLFDVRVQKPDPDGRENQTQTTEPVPLKKTELKLALWGTVMSESSAGSYAVIENQDTREQALYQTGDTVADAVIKQILRNKIILTLDNQDQVLEVDDSRHPPGPMTSALPLPELEESLQPLSFHPLEDPAGESDSGDIPDLMKQVRIQPYFSNGKLSGALLYGIKDDSFLHAAGFRNGDIIQTVDGNEISSPGEALAVLQALQEGKAGSQTIPATLLRQGKIMEIML</sequence>
<keyword evidence="2" id="KW-0813">Transport</keyword>
<feature type="region of interest" description="Disordered" evidence="9">
    <location>
        <begin position="43"/>
        <end position="63"/>
    </location>
</feature>
<evidence type="ECO:0000256" key="3">
    <source>
        <dbReference type="ARBA" id="ARBA00022475"/>
    </source>
</evidence>
<keyword evidence="3" id="KW-1003">Cell membrane</keyword>
<dbReference type="SUPFAM" id="SSF50156">
    <property type="entry name" value="PDZ domain-like"/>
    <property type="match status" value="1"/>
</dbReference>
<dbReference type="InterPro" id="IPR024961">
    <property type="entry name" value="T2SS_GspC_N"/>
</dbReference>
<dbReference type="Pfam" id="PF11356">
    <property type="entry name" value="T2SSC"/>
    <property type="match status" value="1"/>
</dbReference>
<dbReference type="EMBL" id="APJX01000002">
    <property type="protein sequence ID" value="EMS80458.1"/>
    <property type="molecule type" value="Genomic_DNA"/>
</dbReference>
<keyword evidence="12" id="KW-1185">Reference proteome</keyword>
<protein>
    <submittedName>
        <fullName evidence="11">General secretion pathway protein GspC</fullName>
    </submittedName>
</protein>
<dbReference type="InterPro" id="IPR036034">
    <property type="entry name" value="PDZ_sf"/>
</dbReference>
<feature type="domain" description="Type II secretion system protein GspC N-terminal" evidence="10">
    <location>
        <begin position="76"/>
        <end position="163"/>
    </location>
</feature>
<evidence type="ECO:0000256" key="6">
    <source>
        <dbReference type="ARBA" id="ARBA00022927"/>
    </source>
</evidence>
<evidence type="ECO:0000256" key="1">
    <source>
        <dbReference type="ARBA" id="ARBA00004533"/>
    </source>
</evidence>